<dbReference type="Proteomes" id="UP001500582">
    <property type="component" value="Unassembled WGS sequence"/>
</dbReference>
<proteinExistence type="predicted"/>
<evidence type="ECO:0000313" key="1">
    <source>
        <dbReference type="EMBL" id="GAA4327399.1"/>
    </source>
</evidence>
<comment type="caution">
    <text evidence="1">The sequence shown here is derived from an EMBL/GenBank/DDBJ whole genome shotgun (WGS) entry which is preliminary data.</text>
</comment>
<reference evidence="2" key="1">
    <citation type="journal article" date="2019" name="Int. J. Syst. Evol. Microbiol.">
        <title>The Global Catalogue of Microorganisms (GCM) 10K type strain sequencing project: providing services to taxonomists for standard genome sequencing and annotation.</title>
        <authorList>
            <consortium name="The Broad Institute Genomics Platform"/>
            <consortium name="The Broad Institute Genome Sequencing Center for Infectious Disease"/>
            <person name="Wu L."/>
            <person name="Ma J."/>
        </authorList>
    </citation>
    <scope>NUCLEOTIDE SEQUENCE [LARGE SCALE GENOMIC DNA]</scope>
    <source>
        <strain evidence="2">JCM 17705</strain>
    </source>
</reference>
<protein>
    <submittedName>
        <fullName evidence="1">Uncharacterized protein</fullName>
    </submittedName>
</protein>
<keyword evidence="2" id="KW-1185">Reference proteome</keyword>
<name>A0ABP8GNP1_9SPHI</name>
<evidence type="ECO:0000313" key="2">
    <source>
        <dbReference type="Proteomes" id="UP001500582"/>
    </source>
</evidence>
<dbReference type="RefSeq" id="WP_345212010.1">
    <property type="nucleotide sequence ID" value="NZ_BAABFT010000008.1"/>
</dbReference>
<accession>A0ABP8GNP1</accession>
<sequence>MPVTLNQAPPKLAFSRNHLLVKLQSDDFRDTYGSPAANYLRFNSAIAAGVVFSLNWSGANVIFTAATSPTGSNQFPTGDGGAAYVQSLIPYVLANYYVRRDFTVSYSLYLGQHTLVFTAKEYGTKYNIATFTASSIALNRTNGVDEVLKPNFAHPLQVWLKDVGEVNIYERNLNLDFPLTGITTKDISDILHTYLDYDIPALNTAWQACPNSVKNYFLVYGQYYGDTPDFKRMYQSDTYTISLGGYSNKALSRISDANHFQNYLLPAPELYKQQRWFETFPIDNVEVKTNQQQFLYFMNMRDAAETLAIKVGLIFSDGTTQDITIAGGLVLPRQKVCIGCGYQQLGLTAYNSIEKPVTAYVVQLVEIISGESRSKTKTFNVNRTYEPFTRYIIYSDSAGNFKTLRAYGKSQVTAEVESSEAERYDSIDTPKQGNITRYDVRITESDELNSGYLSGNLDDLQDLLLARYAFRVFGETLVPIIINNKKAALKADAQNLTALKIEYSLAFHEKNYTGSTGELVVPQLNQPQQAINDI</sequence>
<dbReference type="EMBL" id="BAABFT010000008">
    <property type="protein sequence ID" value="GAA4327399.1"/>
    <property type="molecule type" value="Genomic_DNA"/>
</dbReference>
<organism evidence="1 2">
    <name type="scientific">Mucilaginibacter gynuensis</name>
    <dbReference type="NCBI Taxonomy" id="1302236"/>
    <lineage>
        <taxon>Bacteria</taxon>
        <taxon>Pseudomonadati</taxon>
        <taxon>Bacteroidota</taxon>
        <taxon>Sphingobacteriia</taxon>
        <taxon>Sphingobacteriales</taxon>
        <taxon>Sphingobacteriaceae</taxon>
        <taxon>Mucilaginibacter</taxon>
    </lineage>
</organism>
<gene>
    <name evidence="1" type="ORF">GCM10023149_30740</name>
</gene>